<dbReference type="PATRIC" id="fig|1345697.3.peg.2025"/>
<dbReference type="EC" id="6.2.1.30" evidence="6 9"/>
<dbReference type="PANTHER" id="PTHR43439">
    <property type="entry name" value="PHENYLACETATE-COENZYME A LIGASE"/>
    <property type="match status" value="1"/>
</dbReference>
<dbReference type="GO" id="GO:0000166">
    <property type="term" value="F:nucleotide binding"/>
    <property type="evidence" value="ECO:0007669"/>
    <property type="project" value="UniProtKB-KW"/>
</dbReference>
<feature type="domain" description="AMP-dependent ligase C-terminal" evidence="11">
    <location>
        <begin position="334"/>
        <end position="435"/>
    </location>
</feature>
<dbReference type="Proteomes" id="UP000015500">
    <property type="component" value="Chromosome"/>
</dbReference>
<dbReference type="AlphaFoldDB" id="S6A2M1"/>
<dbReference type="KEGG" id="gjf:M493_10475"/>
<dbReference type="InterPro" id="IPR042099">
    <property type="entry name" value="ANL_N_sf"/>
</dbReference>
<evidence type="ECO:0000256" key="4">
    <source>
        <dbReference type="ARBA" id="ARBA00060591"/>
    </source>
</evidence>
<evidence type="ECO:0000256" key="9">
    <source>
        <dbReference type="PIRNR" id="PIRNR006444"/>
    </source>
</evidence>
<evidence type="ECO:0000256" key="7">
    <source>
        <dbReference type="ARBA" id="ARBA00068695"/>
    </source>
</evidence>
<dbReference type="PANTHER" id="PTHR43439:SF1">
    <property type="entry name" value="PHENYLACETATE-COENZYME A LIGASE"/>
    <property type="match status" value="1"/>
</dbReference>
<dbReference type="RefSeq" id="WP_020960160.1">
    <property type="nucleotide sequence ID" value="NC_022080.4"/>
</dbReference>
<organism evidence="12 13">
    <name type="scientific">Geobacillus genomosp. 3</name>
    <dbReference type="NCBI Taxonomy" id="1921421"/>
    <lineage>
        <taxon>Bacteria</taxon>
        <taxon>Bacillati</taxon>
        <taxon>Bacillota</taxon>
        <taxon>Bacilli</taxon>
        <taxon>Bacillales</taxon>
        <taxon>Anoxybacillaceae</taxon>
        <taxon>Geobacillus</taxon>
    </lineage>
</organism>
<evidence type="ECO:0000259" key="10">
    <source>
        <dbReference type="Pfam" id="PF00501"/>
    </source>
</evidence>
<dbReference type="InterPro" id="IPR011880">
    <property type="entry name" value="PA_CoA_ligase"/>
</dbReference>
<evidence type="ECO:0000256" key="5">
    <source>
        <dbReference type="ARBA" id="ARBA00061566"/>
    </source>
</evidence>
<comment type="catalytic activity">
    <reaction evidence="9">
        <text>2-phenylacetate + ATP + CoA = phenylacetyl-CoA + AMP + diphosphate</text>
        <dbReference type="Rhea" id="RHEA:20956"/>
        <dbReference type="ChEBI" id="CHEBI:18401"/>
        <dbReference type="ChEBI" id="CHEBI:30616"/>
        <dbReference type="ChEBI" id="CHEBI:33019"/>
        <dbReference type="ChEBI" id="CHEBI:57287"/>
        <dbReference type="ChEBI" id="CHEBI:57390"/>
        <dbReference type="ChEBI" id="CHEBI:456215"/>
        <dbReference type="EC" id="6.2.1.30"/>
    </reaction>
</comment>
<keyword evidence="3 9" id="KW-0547">Nucleotide-binding</keyword>
<dbReference type="InterPro" id="IPR051414">
    <property type="entry name" value="Adenylate-forming_Reductase"/>
</dbReference>
<keyword evidence="2 9" id="KW-0436">Ligase</keyword>
<evidence type="ECO:0000256" key="3">
    <source>
        <dbReference type="ARBA" id="ARBA00022741"/>
    </source>
</evidence>
<protein>
    <recommendedName>
        <fullName evidence="7 9">Phenylacetate-coenzyme A ligase</fullName>
        <ecNumber evidence="6 9">6.2.1.30</ecNumber>
    </recommendedName>
    <alternativeName>
        <fullName evidence="8 9">Phenylacetyl-CoA ligase</fullName>
    </alternativeName>
</protein>
<comment type="similarity">
    <text evidence="5 9">Belongs to the phenylacetyl-CoA ligase family.</text>
</comment>
<evidence type="ECO:0000313" key="12">
    <source>
        <dbReference type="EMBL" id="AGT32356.1"/>
    </source>
</evidence>
<evidence type="ECO:0000256" key="6">
    <source>
        <dbReference type="ARBA" id="ARBA00066629"/>
    </source>
</evidence>
<gene>
    <name evidence="12" type="ORF">M493_10475</name>
</gene>
<dbReference type="CDD" id="cd05913">
    <property type="entry name" value="PaaK"/>
    <property type="match status" value="1"/>
</dbReference>
<dbReference type="STRING" id="1921421.M493_10475"/>
<evidence type="ECO:0000259" key="11">
    <source>
        <dbReference type="Pfam" id="PF14535"/>
    </source>
</evidence>
<evidence type="ECO:0000256" key="8">
    <source>
        <dbReference type="ARBA" id="ARBA00075111"/>
    </source>
</evidence>
<comment type="function">
    <text evidence="9">Catalyzes the activation of phenylacetic acid (PA) to phenylacetyl-CoA (PA-CoA).</text>
</comment>
<comment type="pathway">
    <text evidence="4 9">Aromatic compound metabolism; phenylacetate degradation.</text>
</comment>
<dbReference type="InterPro" id="IPR045851">
    <property type="entry name" value="AMP-bd_C_sf"/>
</dbReference>
<feature type="domain" description="AMP-dependent synthetase/ligase" evidence="10">
    <location>
        <begin position="86"/>
        <end position="285"/>
    </location>
</feature>
<evidence type="ECO:0000256" key="2">
    <source>
        <dbReference type="ARBA" id="ARBA00022598"/>
    </source>
</evidence>
<sequence length="443" mass="49614">MILHDIETAERSELEALQLGRLQATVERVYKRVPFYREQFDQAGVKPEDVRTLDDVRRLPFTTKSDLRAHYPFGLLAVDTTQCVRLHASSGTSGKPTVVAYTRQDIDHWADIVARAFAIAGGKPGDIVHNAYGYGLFTGGLGIHYGSERLGAVTIPVSGGNTDRQVMIIEDFQPTIICGTPSYVLNIAERMRELGKDPRRTSLKYGIFGAEPWSEEMRRTLEEEFGIKACDIYGLSEVIGPGVAMECHEAQNGLHIAEDHFFVEVINPKTLEPVAEGEEGELVFTSLTKEAFPVIRYRTGDIASVTRERCVCGRTTVRMSRVKGRVDDMIIIRGVNVFPSEIEHHLLRVSELAPHYQLHRLLKGHLEALELHAEVTEYFYNRIGGDLQSGAALELVRRVQSLLKTHCLISIGVRLHPPKTLPRSEGKAVRVIDQRKLEAKQLI</sequence>
<dbReference type="SUPFAM" id="SSF56801">
    <property type="entry name" value="Acetyl-CoA synthetase-like"/>
    <property type="match status" value="1"/>
</dbReference>
<dbReference type="InterPro" id="IPR028154">
    <property type="entry name" value="AMP-dep_Lig_C"/>
</dbReference>
<dbReference type="Pfam" id="PF00501">
    <property type="entry name" value="AMP-binding"/>
    <property type="match status" value="1"/>
</dbReference>
<dbReference type="GO" id="GO:0047475">
    <property type="term" value="F:phenylacetate-CoA ligase activity"/>
    <property type="evidence" value="ECO:0007669"/>
    <property type="project" value="UniProtKB-EC"/>
</dbReference>
<dbReference type="Gene3D" id="3.30.300.30">
    <property type="match status" value="1"/>
</dbReference>
<dbReference type="UniPathway" id="UPA00930"/>
<dbReference type="FunFam" id="3.40.50.12780:FF:000016">
    <property type="entry name" value="Phenylacetate-coenzyme A ligase"/>
    <property type="match status" value="1"/>
</dbReference>
<dbReference type="GO" id="GO:0010124">
    <property type="term" value="P:phenylacetate catabolic process"/>
    <property type="evidence" value="ECO:0007669"/>
    <property type="project" value="UniProtKB-UniRule"/>
</dbReference>
<name>S6A2M1_GEOG3</name>
<evidence type="ECO:0000256" key="1">
    <source>
        <dbReference type="ARBA" id="ARBA00011245"/>
    </source>
</evidence>
<dbReference type="InterPro" id="IPR000873">
    <property type="entry name" value="AMP-dep_synth/lig_dom"/>
</dbReference>
<dbReference type="OrthoDB" id="580775at2"/>
<comment type="subunit">
    <text evidence="1">Monomer.</text>
</comment>
<dbReference type="PIRSF" id="PIRSF006444">
    <property type="entry name" value="PaaK"/>
    <property type="match status" value="1"/>
</dbReference>
<keyword evidence="13" id="KW-1185">Reference proteome</keyword>
<proteinExistence type="inferred from homology"/>
<dbReference type="EMBL" id="CP006254">
    <property type="protein sequence ID" value="AGT32356.1"/>
    <property type="molecule type" value="Genomic_DNA"/>
</dbReference>
<dbReference type="Gene3D" id="3.40.50.12780">
    <property type="entry name" value="N-terminal domain of ligase-like"/>
    <property type="match status" value="1"/>
</dbReference>
<dbReference type="HOGENOM" id="CLU_035301_1_1_9"/>
<reference evidence="12 13" key="1">
    <citation type="journal article" date="2014" name="Genome Announc.">
        <title>Complete Genome Sequence of the Thermophilic Polychlorinated Biphenyl Degrader Geobacillus sp. Strain JF8 (NBRC 109937).</title>
        <authorList>
            <person name="Shintani M."/>
            <person name="Ohtsubo Y."/>
            <person name="Fukuda K."/>
            <person name="Hosoyama A."/>
            <person name="Ohji S."/>
            <person name="Yamazoe A."/>
            <person name="Fujita N."/>
            <person name="Nagata Y."/>
            <person name="Tsuda M."/>
            <person name="Hatta T."/>
            <person name="Kimbara K."/>
        </authorList>
    </citation>
    <scope>NUCLEOTIDE SEQUENCE [LARGE SCALE GENOMIC DNA]</scope>
    <source>
        <strain evidence="12 13">JF8</strain>
    </source>
</reference>
<evidence type="ECO:0000313" key="13">
    <source>
        <dbReference type="Proteomes" id="UP000015500"/>
    </source>
</evidence>
<dbReference type="Pfam" id="PF14535">
    <property type="entry name" value="AMP-binding_C_2"/>
    <property type="match status" value="1"/>
</dbReference>
<accession>S6A2M1</accession>